<dbReference type="EMBL" id="CP113797">
    <property type="protein sequence ID" value="WAL59452.1"/>
    <property type="molecule type" value="Genomic_DNA"/>
</dbReference>
<dbReference type="AlphaFoldDB" id="A0A9E8ZAY0"/>
<sequence>MNAAEQAIGLELTAKIAAVVNGFKAQFPDAKADLKPWANDPDTRELVDPDSIDIGFHLPGWSRLVQGRSMLVQIRFYDDPLMETRRVIGLEVAGFTHLGEQWRLSTVENWRFVGTTQPADEVKEKLKLFCRQVFELFNTEQFNSIDDISS</sequence>
<gene>
    <name evidence="1" type="ORF">OXH18_20095</name>
</gene>
<proteinExistence type="predicted"/>
<organism evidence="1 2">
    <name type="scientific">Thermocoleostomius sinensis A174</name>
    <dbReference type="NCBI Taxonomy" id="2016057"/>
    <lineage>
        <taxon>Bacteria</taxon>
        <taxon>Bacillati</taxon>
        <taxon>Cyanobacteriota</taxon>
        <taxon>Cyanophyceae</taxon>
        <taxon>Oculatellales</taxon>
        <taxon>Oculatellaceae</taxon>
        <taxon>Thermocoleostomius</taxon>
    </lineage>
</organism>
<dbReference type="Proteomes" id="UP001163152">
    <property type="component" value="Chromosome"/>
</dbReference>
<evidence type="ECO:0000313" key="1">
    <source>
        <dbReference type="EMBL" id="WAL59452.1"/>
    </source>
</evidence>
<reference evidence="1" key="1">
    <citation type="submission" date="2022-12" db="EMBL/GenBank/DDBJ databases">
        <title>Polyphasic identification of a Novel Hot-Spring Cyanobacterium Ocullathermofonsia sinensis gen nov. sp. nov. and Genomic Insights on its Adaptations to the Thermal Habitat.</title>
        <authorList>
            <person name="Daroch M."/>
            <person name="Tang J."/>
            <person name="Jiang Y."/>
        </authorList>
    </citation>
    <scope>NUCLEOTIDE SEQUENCE</scope>
    <source>
        <strain evidence="1">PKUAC-SCTA174</strain>
    </source>
</reference>
<name>A0A9E8ZAY0_9CYAN</name>
<accession>A0A9E8ZAY0</accession>
<keyword evidence="2" id="KW-1185">Reference proteome</keyword>
<dbReference type="RefSeq" id="WP_268609247.1">
    <property type="nucleotide sequence ID" value="NZ_CP113797.1"/>
</dbReference>
<evidence type="ECO:0000313" key="2">
    <source>
        <dbReference type="Proteomes" id="UP001163152"/>
    </source>
</evidence>
<dbReference type="KEGG" id="tsin:OXH18_20095"/>
<protein>
    <recommendedName>
        <fullName evidence="3">YbjN domain-containing protein</fullName>
    </recommendedName>
</protein>
<evidence type="ECO:0008006" key="3">
    <source>
        <dbReference type="Google" id="ProtNLM"/>
    </source>
</evidence>